<dbReference type="AlphaFoldDB" id="A0AAQ3TDP6"/>
<dbReference type="Pfam" id="PF05699">
    <property type="entry name" value="Dimer_Tnp_hAT"/>
    <property type="match status" value="1"/>
</dbReference>
<dbReference type="InterPro" id="IPR008906">
    <property type="entry name" value="HATC_C_dom"/>
</dbReference>
<protein>
    <submittedName>
        <fullName evidence="3">Uncharacterized protein</fullName>
    </submittedName>
</protein>
<proteinExistence type="predicted"/>
<evidence type="ECO:0000259" key="2">
    <source>
        <dbReference type="Pfam" id="PF14372"/>
    </source>
</evidence>
<sequence length="315" mass="35559">MNMVSQLEKGCALTVKQDGILHTKCWILALHIGMHSPIMQIKTPNFHGSLLHLSGSCMKKIQPILKKFAKVTTAFSGSTYPTANMFYPYIANVKIAIVAAQKSKDGQLKCMADAMMLKFNKYWEKKNNLMVIATILDPRFKMRYIKWCFGQMYDHLRAAQEMDEITEELEGLYRVFENDYRQKKMGSADLSSSTKVTASSSLSSFVPKESSTECSKSELLIYLDEPNVKCSDKEFDLLNFWKANSHRFPVVSKMAKKFLAVPASSVSSECTFSTGGRVLDDYRISLRLDMVQALVCSSSWIRGAANDMTPPIPMR</sequence>
<dbReference type="GO" id="GO:0046983">
    <property type="term" value="F:protein dimerization activity"/>
    <property type="evidence" value="ECO:0007669"/>
    <property type="project" value="InterPro"/>
</dbReference>
<dbReference type="InterPro" id="IPR025525">
    <property type="entry name" value="hAT-like_transposase_RNase-H"/>
</dbReference>
<feature type="domain" description="hAT-like transposase RNase-H fold" evidence="2">
    <location>
        <begin position="76"/>
        <end position="174"/>
    </location>
</feature>
<dbReference type="SUPFAM" id="SSF53098">
    <property type="entry name" value="Ribonuclease H-like"/>
    <property type="match status" value="1"/>
</dbReference>
<evidence type="ECO:0000313" key="4">
    <source>
        <dbReference type="Proteomes" id="UP001341281"/>
    </source>
</evidence>
<dbReference type="PANTHER" id="PTHR23272:SF184">
    <property type="entry name" value="OS03G0311250 PROTEIN"/>
    <property type="match status" value="1"/>
</dbReference>
<accession>A0AAQ3TDP6</accession>
<evidence type="ECO:0000259" key="1">
    <source>
        <dbReference type="Pfam" id="PF05699"/>
    </source>
</evidence>
<reference evidence="3 4" key="1">
    <citation type="submission" date="2024-02" db="EMBL/GenBank/DDBJ databases">
        <title>High-quality chromosome-scale genome assembly of Pensacola bahiagrass (Paspalum notatum Flugge var. saurae).</title>
        <authorList>
            <person name="Vega J.M."/>
            <person name="Podio M."/>
            <person name="Orjuela J."/>
            <person name="Siena L.A."/>
            <person name="Pessino S.C."/>
            <person name="Combes M.C."/>
            <person name="Mariac C."/>
            <person name="Albertini E."/>
            <person name="Pupilli F."/>
            <person name="Ortiz J.P.A."/>
            <person name="Leblanc O."/>
        </authorList>
    </citation>
    <scope>NUCLEOTIDE SEQUENCE [LARGE SCALE GENOMIC DNA]</scope>
    <source>
        <strain evidence="3">R1</strain>
        <tissue evidence="3">Leaf</tissue>
    </source>
</reference>
<dbReference type="GO" id="GO:0003677">
    <property type="term" value="F:DNA binding"/>
    <property type="evidence" value="ECO:0007669"/>
    <property type="project" value="InterPro"/>
</dbReference>
<dbReference type="Pfam" id="PF14372">
    <property type="entry name" value="hAT-like_RNase-H"/>
    <property type="match status" value="1"/>
</dbReference>
<dbReference type="EMBL" id="CP144748">
    <property type="protein sequence ID" value="WVZ70132.1"/>
    <property type="molecule type" value="Genomic_DNA"/>
</dbReference>
<dbReference type="Proteomes" id="UP001341281">
    <property type="component" value="Chromosome 04"/>
</dbReference>
<dbReference type="PANTHER" id="PTHR23272">
    <property type="entry name" value="BED FINGER-RELATED"/>
    <property type="match status" value="1"/>
</dbReference>
<organism evidence="3 4">
    <name type="scientific">Paspalum notatum var. saurae</name>
    <dbReference type="NCBI Taxonomy" id="547442"/>
    <lineage>
        <taxon>Eukaryota</taxon>
        <taxon>Viridiplantae</taxon>
        <taxon>Streptophyta</taxon>
        <taxon>Embryophyta</taxon>
        <taxon>Tracheophyta</taxon>
        <taxon>Spermatophyta</taxon>
        <taxon>Magnoliopsida</taxon>
        <taxon>Liliopsida</taxon>
        <taxon>Poales</taxon>
        <taxon>Poaceae</taxon>
        <taxon>PACMAD clade</taxon>
        <taxon>Panicoideae</taxon>
        <taxon>Andropogonodae</taxon>
        <taxon>Paspaleae</taxon>
        <taxon>Paspalinae</taxon>
        <taxon>Paspalum</taxon>
    </lineage>
</organism>
<keyword evidence="4" id="KW-1185">Reference proteome</keyword>
<name>A0AAQ3TDP6_PASNO</name>
<gene>
    <name evidence="3" type="ORF">U9M48_018824</name>
</gene>
<evidence type="ECO:0000313" key="3">
    <source>
        <dbReference type="EMBL" id="WVZ70132.1"/>
    </source>
</evidence>
<dbReference type="InterPro" id="IPR012337">
    <property type="entry name" value="RNaseH-like_sf"/>
</dbReference>
<feature type="domain" description="HAT C-terminal dimerisation" evidence="1">
    <location>
        <begin position="219"/>
        <end position="301"/>
    </location>
</feature>